<reference evidence="1 2" key="1">
    <citation type="submission" date="2011-11" db="EMBL/GenBank/DDBJ databases">
        <title>Complete sequence of Granulicella mallensis MP5ACTX8.</title>
        <authorList>
            <consortium name="US DOE Joint Genome Institute"/>
            <person name="Lucas S."/>
            <person name="Copeland A."/>
            <person name="Lapidus A."/>
            <person name="Cheng J.-F."/>
            <person name="Goodwin L."/>
            <person name="Pitluck S."/>
            <person name="Peters L."/>
            <person name="Lu M."/>
            <person name="Detter J.C."/>
            <person name="Han C."/>
            <person name="Tapia R."/>
            <person name="Land M."/>
            <person name="Hauser L."/>
            <person name="Kyrpides N."/>
            <person name="Ivanova N."/>
            <person name="Mikhailova N."/>
            <person name="Pagani I."/>
            <person name="Rawat S."/>
            <person name="Mannisto M."/>
            <person name="Haggblom M."/>
            <person name="Woyke T."/>
        </authorList>
    </citation>
    <scope>NUCLEOTIDE SEQUENCE [LARGE SCALE GENOMIC DNA]</scope>
    <source>
        <strain evidence="2">ATCC BAA-1857 / DSM 23137 / MP5ACTX8</strain>
    </source>
</reference>
<dbReference type="KEGG" id="gma:AciX8_3867"/>
<gene>
    <name evidence="1" type="ordered locus">AciX8_3867</name>
</gene>
<protein>
    <submittedName>
        <fullName evidence="1">Uncharacterized protein</fullName>
    </submittedName>
</protein>
<evidence type="ECO:0000313" key="1">
    <source>
        <dbReference type="EMBL" id="AEU38150.1"/>
    </source>
</evidence>
<keyword evidence="2" id="KW-1185">Reference proteome</keyword>
<dbReference type="AlphaFoldDB" id="G8P1D2"/>
<dbReference type="HOGENOM" id="CLU_220937_0_0_0"/>
<sequence>MYYAVTATFLALTVFVPSFIGLRARSNANWRRMYESQQN</sequence>
<dbReference type="Proteomes" id="UP000007113">
    <property type="component" value="Chromosome"/>
</dbReference>
<accession>G8P1D2</accession>
<dbReference type="EMBL" id="CP003130">
    <property type="protein sequence ID" value="AEU38150.1"/>
    <property type="molecule type" value="Genomic_DNA"/>
</dbReference>
<evidence type="ECO:0000313" key="2">
    <source>
        <dbReference type="Proteomes" id="UP000007113"/>
    </source>
</evidence>
<proteinExistence type="predicted"/>
<name>G8P1D2_GRAMM</name>
<organism evidence="1 2">
    <name type="scientific">Granulicella mallensis (strain ATCC BAA-1857 / DSM 23137 / MP5ACTX8)</name>
    <dbReference type="NCBI Taxonomy" id="682795"/>
    <lineage>
        <taxon>Bacteria</taxon>
        <taxon>Pseudomonadati</taxon>
        <taxon>Acidobacteriota</taxon>
        <taxon>Terriglobia</taxon>
        <taxon>Terriglobales</taxon>
        <taxon>Acidobacteriaceae</taxon>
        <taxon>Granulicella</taxon>
    </lineage>
</organism>